<reference evidence="1 2" key="1">
    <citation type="submission" date="2015-12" db="EMBL/GenBank/DDBJ databases">
        <title>Haloprofundus marisrubri gen. nov., sp. nov., an extremely halophilic archaeon isolated from the Discovery deep brine-seawater interface in the Red Sea.</title>
        <authorList>
            <person name="Zhang G."/>
            <person name="Stingl U."/>
            <person name="Rashid M."/>
        </authorList>
    </citation>
    <scope>NUCLEOTIDE SEQUENCE [LARGE SCALE GENOMIC DNA]</scope>
    <source>
        <strain evidence="1 2">SB9</strain>
    </source>
</reference>
<dbReference type="PANTHER" id="PTHR42200:SF2">
    <property type="entry name" value="ARCHAEAL FLAGELLA-RELATED PROTEIN F"/>
    <property type="match status" value="1"/>
</dbReference>
<dbReference type="Proteomes" id="UP000054387">
    <property type="component" value="Unassembled WGS sequence"/>
</dbReference>
<dbReference type="InterPro" id="IPR013783">
    <property type="entry name" value="Ig-like_fold"/>
</dbReference>
<proteinExistence type="predicted"/>
<dbReference type="OrthoDB" id="183655at2157"/>
<dbReference type="GO" id="GO:0097588">
    <property type="term" value="P:archaeal or bacterial-type flagellum-dependent cell motility"/>
    <property type="evidence" value="ECO:0007669"/>
    <property type="project" value="InterPro"/>
</dbReference>
<evidence type="ECO:0008006" key="3">
    <source>
        <dbReference type="Google" id="ProtNLM"/>
    </source>
</evidence>
<dbReference type="EMBL" id="LOPU01000029">
    <property type="protein sequence ID" value="KTG09076.1"/>
    <property type="molecule type" value="Genomic_DNA"/>
</dbReference>
<dbReference type="GO" id="GO:0005198">
    <property type="term" value="F:structural molecule activity"/>
    <property type="evidence" value="ECO:0007669"/>
    <property type="project" value="InterPro"/>
</dbReference>
<name>A0A0W1R7T4_9EURY</name>
<protein>
    <recommendedName>
        <fullName evidence="3">Flagellar protein G</fullName>
    </recommendedName>
</protein>
<dbReference type="STRING" id="1514971.AUR64_14850"/>
<accession>A0A0W1R7T4</accession>
<evidence type="ECO:0000313" key="1">
    <source>
        <dbReference type="EMBL" id="KTG09076.1"/>
    </source>
</evidence>
<dbReference type="Pfam" id="PF01917">
    <property type="entry name" value="Flagellin_arch-type"/>
    <property type="match status" value="1"/>
</dbReference>
<evidence type="ECO:0000313" key="2">
    <source>
        <dbReference type="Proteomes" id="UP000054387"/>
    </source>
</evidence>
<comment type="caution">
    <text evidence="1">The sequence shown here is derived from an EMBL/GenBank/DDBJ whole genome shotgun (WGS) entry which is preliminary data.</text>
</comment>
<dbReference type="Gene3D" id="2.60.40.10">
    <property type="entry name" value="Immunoglobulins"/>
    <property type="match status" value="1"/>
</dbReference>
<dbReference type="AlphaFoldDB" id="A0A0W1R7T4"/>
<dbReference type="RefSeq" id="WP_058582229.1">
    <property type="nucleotide sequence ID" value="NZ_LOPU01000029.1"/>
</dbReference>
<dbReference type="InterPro" id="IPR002774">
    <property type="entry name" value="Flagellin_arc-type"/>
</dbReference>
<sequence length="153" mass="16037">MSSNGGITQLVLFIAALTVAAGVATTLTANVSDLSSSLDTRGDSIVEGIDTDVEIISDPGSPESIYDSTDGEITLLVKNTGERTLATDRGIDLLIDGRLITGVNVEVIGGTSAWQPGQTVRLTVSETLDPGEHRAVVRVNGDSAEMMFYIEQP</sequence>
<keyword evidence="2" id="KW-1185">Reference proteome</keyword>
<organism evidence="1 2">
    <name type="scientific">Haloprofundus marisrubri</name>
    <dbReference type="NCBI Taxonomy" id="1514971"/>
    <lineage>
        <taxon>Archaea</taxon>
        <taxon>Methanobacteriati</taxon>
        <taxon>Methanobacteriota</taxon>
        <taxon>Stenosarchaea group</taxon>
        <taxon>Halobacteria</taxon>
        <taxon>Halobacteriales</taxon>
        <taxon>Haloferacaceae</taxon>
        <taxon>Haloprofundus</taxon>
    </lineage>
</organism>
<gene>
    <name evidence="1" type="ORF">AUR64_14850</name>
</gene>
<dbReference type="PANTHER" id="PTHR42200">
    <property type="entry name" value="ARCHAEAL FLAGELLA-RELATED PROTEIN F-RELATED"/>
    <property type="match status" value="1"/>
</dbReference>